<dbReference type="PROSITE" id="PS00501">
    <property type="entry name" value="SPASE_I_1"/>
    <property type="match status" value="1"/>
</dbReference>
<feature type="transmembrane region" description="Helical" evidence="6">
    <location>
        <begin position="12"/>
        <end position="35"/>
    </location>
</feature>
<reference evidence="9 10" key="1">
    <citation type="submission" date="2021-02" db="EMBL/GenBank/DDBJ databases">
        <title>Bacillus sp. RD4P76, an endophyte from a halophyte.</title>
        <authorList>
            <person name="Sun J.-Q."/>
        </authorList>
    </citation>
    <scope>NUCLEOTIDE SEQUENCE [LARGE SCALE GENOMIC DNA]</scope>
    <source>
        <strain evidence="9 10">RD4P76</strain>
    </source>
</reference>
<dbReference type="PANTHER" id="PTHR43390">
    <property type="entry name" value="SIGNAL PEPTIDASE I"/>
    <property type="match status" value="1"/>
</dbReference>
<proteinExistence type="inferred from homology"/>
<dbReference type="InterPro" id="IPR000223">
    <property type="entry name" value="Pept_S26A_signal_pept_1"/>
</dbReference>
<dbReference type="PROSITE" id="PS00761">
    <property type="entry name" value="SPASE_I_3"/>
    <property type="match status" value="1"/>
</dbReference>
<dbReference type="SUPFAM" id="SSF51306">
    <property type="entry name" value="LexA/Signal peptidase"/>
    <property type="match status" value="1"/>
</dbReference>
<dbReference type="InterPro" id="IPR019533">
    <property type="entry name" value="Peptidase_S26"/>
</dbReference>
<dbReference type="EMBL" id="JAFELM010000031">
    <property type="protein sequence ID" value="MBM6618466.1"/>
    <property type="molecule type" value="Genomic_DNA"/>
</dbReference>
<evidence type="ECO:0000313" key="10">
    <source>
        <dbReference type="Proteomes" id="UP001518925"/>
    </source>
</evidence>
<accession>A0ABS2DJA6</accession>
<evidence type="ECO:0000256" key="6">
    <source>
        <dbReference type="RuleBase" id="RU003993"/>
    </source>
</evidence>
<comment type="caution">
    <text evidence="9">The sequence shown here is derived from an EMBL/GenBank/DDBJ whole genome shotgun (WGS) entry which is preliminary data.</text>
</comment>
<protein>
    <recommendedName>
        <fullName evidence="3 6">Signal peptidase I</fullName>
        <ecNumber evidence="3 6">3.4.21.89</ecNumber>
    </recommendedName>
</protein>
<name>A0ABS2DJA6_9BACI</name>
<dbReference type="GO" id="GO:0009003">
    <property type="term" value="F:signal peptidase activity"/>
    <property type="evidence" value="ECO:0007669"/>
    <property type="project" value="UniProtKB-EC"/>
</dbReference>
<keyword evidence="10" id="KW-1185">Reference proteome</keyword>
<feature type="domain" description="Peptidase S26" evidence="8">
    <location>
        <begin position="9"/>
        <end position="174"/>
    </location>
</feature>
<evidence type="ECO:0000256" key="5">
    <source>
        <dbReference type="ARBA" id="ARBA00022801"/>
    </source>
</evidence>
<dbReference type="Pfam" id="PF10502">
    <property type="entry name" value="Peptidase_S26"/>
    <property type="match status" value="1"/>
</dbReference>
<dbReference type="RefSeq" id="WP_204203814.1">
    <property type="nucleotide sequence ID" value="NZ_JAFELM010000031.1"/>
</dbReference>
<dbReference type="Proteomes" id="UP001518925">
    <property type="component" value="Unassembled WGS sequence"/>
</dbReference>
<dbReference type="InterPro" id="IPR019757">
    <property type="entry name" value="Pept_S26A_signal_pept_1_Lys-AS"/>
</dbReference>
<dbReference type="InterPro" id="IPR019758">
    <property type="entry name" value="Pept_S26A_signal_pept_1_CS"/>
</dbReference>
<organism evidence="9 10">
    <name type="scientific">Bacillus suaedaesalsae</name>
    <dbReference type="NCBI Taxonomy" id="2810349"/>
    <lineage>
        <taxon>Bacteria</taxon>
        <taxon>Bacillati</taxon>
        <taxon>Bacillota</taxon>
        <taxon>Bacilli</taxon>
        <taxon>Bacillales</taxon>
        <taxon>Bacillaceae</taxon>
        <taxon>Bacillus</taxon>
    </lineage>
</organism>
<evidence type="ECO:0000256" key="4">
    <source>
        <dbReference type="ARBA" id="ARBA00022670"/>
    </source>
</evidence>
<sequence length="183" mass="20837">MTRQKSEAWEWIKALAIAVILAAGIRYFLFAPIVVDGLSMMPTLEHQNRMIVNKLSYNIGEPNRFDIIVFHAPEQKDYIKRVIGLPGEHVEYKNDTLYINGEPVEEPYLVGAKGEIIDAPLTFDFELQELTGQKTVPEGHLFVMGDNRRYSKDSRSIGFVSMEEVIGKTNIIYWPASEIGFVE</sequence>
<dbReference type="EC" id="3.4.21.89" evidence="3 6"/>
<keyword evidence="6" id="KW-1133">Transmembrane helix</keyword>
<gene>
    <name evidence="9" type="primary">lepB</name>
    <name evidence="9" type="ORF">JR050_12425</name>
</gene>
<keyword evidence="6" id="KW-0472">Membrane</keyword>
<dbReference type="PROSITE" id="PS00760">
    <property type="entry name" value="SPASE_I_2"/>
    <property type="match status" value="1"/>
</dbReference>
<dbReference type="InterPro" id="IPR036286">
    <property type="entry name" value="LexA/Signal_pep-like_sf"/>
</dbReference>
<evidence type="ECO:0000256" key="2">
    <source>
        <dbReference type="ARBA" id="ARBA00004401"/>
    </source>
</evidence>
<dbReference type="CDD" id="cd06530">
    <property type="entry name" value="S26_SPase_I"/>
    <property type="match status" value="1"/>
</dbReference>
<keyword evidence="4 6" id="KW-0645">Protease</keyword>
<comment type="similarity">
    <text evidence="7">Belongs to the peptidase S26 family.</text>
</comment>
<evidence type="ECO:0000256" key="7">
    <source>
        <dbReference type="RuleBase" id="RU362042"/>
    </source>
</evidence>
<dbReference type="Gene3D" id="2.10.109.10">
    <property type="entry name" value="Umud Fragment, subunit A"/>
    <property type="match status" value="1"/>
</dbReference>
<comment type="catalytic activity">
    <reaction evidence="1 6">
        <text>Cleavage of hydrophobic, N-terminal signal or leader sequences from secreted and periplasmic proteins.</text>
        <dbReference type="EC" id="3.4.21.89"/>
    </reaction>
</comment>
<evidence type="ECO:0000256" key="1">
    <source>
        <dbReference type="ARBA" id="ARBA00000677"/>
    </source>
</evidence>
<evidence type="ECO:0000256" key="3">
    <source>
        <dbReference type="ARBA" id="ARBA00013208"/>
    </source>
</evidence>
<dbReference type="PANTHER" id="PTHR43390:SF8">
    <property type="entry name" value="SIGNAL PEPTIDASE I"/>
    <property type="match status" value="1"/>
</dbReference>
<evidence type="ECO:0000313" key="9">
    <source>
        <dbReference type="EMBL" id="MBM6618466.1"/>
    </source>
</evidence>
<dbReference type="InterPro" id="IPR019756">
    <property type="entry name" value="Pept_S26A_signal_pept_1_Ser-AS"/>
</dbReference>
<dbReference type="NCBIfam" id="TIGR02227">
    <property type="entry name" value="sigpep_I_bact"/>
    <property type="match status" value="1"/>
</dbReference>
<dbReference type="PRINTS" id="PR00727">
    <property type="entry name" value="LEADERPTASE"/>
</dbReference>
<comment type="subcellular location">
    <subcellularLocation>
        <location evidence="2">Cell membrane</location>
        <topology evidence="2">Single-pass type II membrane protein</topology>
    </subcellularLocation>
    <subcellularLocation>
        <location evidence="7">Membrane</location>
        <topology evidence="7">Single-pass type II membrane protein</topology>
    </subcellularLocation>
</comment>
<evidence type="ECO:0000259" key="8">
    <source>
        <dbReference type="Pfam" id="PF10502"/>
    </source>
</evidence>
<keyword evidence="5 6" id="KW-0378">Hydrolase</keyword>
<keyword evidence="6" id="KW-0812">Transmembrane</keyword>